<dbReference type="InterPro" id="IPR029058">
    <property type="entry name" value="AB_hydrolase_fold"/>
</dbReference>
<evidence type="ECO:0000259" key="2">
    <source>
        <dbReference type="Pfam" id="PF07859"/>
    </source>
</evidence>
<sequence length="317" mass="34929">MSRSAAHDARNQLLRETLSNNEDARKSSVPTGETVRRITSDLGISLKSENIPSSDGARLHFIGQISAEKVLLYFHGGGFGLSAFEGHIKFLIQSQEMLAAQASTVLIAFLEYGLTKEKKYPTQLMQATEALRFLLSKGFRSSNIVVGGDSAGGNMTLGLASVLMHSCTGVTPLQIQEPLAGLLLISPWVSFESSSSSYRRNKEYDIFGSESMQGWATDFVLDQERNNWNEPIKADVAWWQGLQAEKVLNVYGSLEVLQEDDKILGDTLHKAGVAVKNVECKNQVHIDCILDAQFGLEVGPMSTEIWQWLATVFQRGI</sequence>
<dbReference type="PANTHER" id="PTHR48081:SF31">
    <property type="entry name" value="STERYL ACETYL HYDROLASE MUG81-RELATED"/>
    <property type="match status" value="1"/>
</dbReference>
<dbReference type="InterPro" id="IPR050300">
    <property type="entry name" value="GDXG_lipolytic_enzyme"/>
</dbReference>
<evidence type="ECO:0000256" key="1">
    <source>
        <dbReference type="ARBA" id="ARBA00022801"/>
    </source>
</evidence>
<proteinExistence type="predicted"/>
<dbReference type="SUPFAM" id="SSF53474">
    <property type="entry name" value="alpha/beta-Hydrolases"/>
    <property type="match status" value="1"/>
</dbReference>
<evidence type="ECO:0000313" key="3">
    <source>
        <dbReference type="EMBL" id="KAK5044475.1"/>
    </source>
</evidence>
<keyword evidence="1" id="KW-0378">Hydrolase</keyword>
<evidence type="ECO:0000313" key="4">
    <source>
        <dbReference type="Proteomes" id="UP001358417"/>
    </source>
</evidence>
<dbReference type="AlphaFoldDB" id="A0AAV9MSF0"/>
<dbReference type="GO" id="GO:0016787">
    <property type="term" value="F:hydrolase activity"/>
    <property type="evidence" value="ECO:0007669"/>
    <property type="project" value="UniProtKB-KW"/>
</dbReference>
<gene>
    <name evidence="3" type="ORF">LTR84_010756</name>
</gene>
<dbReference type="Proteomes" id="UP001358417">
    <property type="component" value="Unassembled WGS sequence"/>
</dbReference>
<dbReference type="Pfam" id="PF07859">
    <property type="entry name" value="Abhydrolase_3"/>
    <property type="match status" value="1"/>
</dbReference>
<comment type="caution">
    <text evidence="3">The sequence shown here is derived from an EMBL/GenBank/DDBJ whole genome shotgun (WGS) entry which is preliminary data.</text>
</comment>
<dbReference type="GeneID" id="89978911"/>
<reference evidence="3 4" key="1">
    <citation type="submission" date="2023-08" db="EMBL/GenBank/DDBJ databases">
        <title>Black Yeasts Isolated from many extreme environments.</title>
        <authorList>
            <person name="Coleine C."/>
            <person name="Stajich J.E."/>
            <person name="Selbmann L."/>
        </authorList>
    </citation>
    <scope>NUCLEOTIDE SEQUENCE [LARGE SCALE GENOMIC DNA]</scope>
    <source>
        <strain evidence="3 4">CCFEE 5792</strain>
    </source>
</reference>
<dbReference type="PANTHER" id="PTHR48081">
    <property type="entry name" value="AB HYDROLASE SUPERFAMILY PROTEIN C4A8.06C"/>
    <property type="match status" value="1"/>
</dbReference>
<protein>
    <recommendedName>
        <fullName evidence="2">Alpha/beta hydrolase fold-3 domain-containing protein</fullName>
    </recommendedName>
</protein>
<feature type="domain" description="Alpha/beta hydrolase fold-3" evidence="2">
    <location>
        <begin position="71"/>
        <end position="285"/>
    </location>
</feature>
<organism evidence="3 4">
    <name type="scientific">Exophiala bonariae</name>
    <dbReference type="NCBI Taxonomy" id="1690606"/>
    <lineage>
        <taxon>Eukaryota</taxon>
        <taxon>Fungi</taxon>
        <taxon>Dikarya</taxon>
        <taxon>Ascomycota</taxon>
        <taxon>Pezizomycotina</taxon>
        <taxon>Eurotiomycetes</taxon>
        <taxon>Chaetothyriomycetidae</taxon>
        <taxon>Chaetothyriales</taxon>
        <taxon>Herpotrichiellaceae</taxon>
        <taxon>Exophiala</taxon>
    </lineage>
</organism>
<dbReference type="RefSeq" id="XP_064700136.1">
    <property type="nucleotide sequence ID" value="XM_064854290.1"/>
</dbReference>
<dbReference type="EMBL" id="JAVRRD010000049">
    <property type="protein sequence ID" value="KAK5044475.1"/>
    <property type="molecule type" value="Genomic_DNA"/>
</dbReference>
<dbReference type="InterPro" id="IPR013094">
    <property type="entry name" value="AB_hydrolase_3"/>
</dbReference>
<dbReference type="Gene3D" id="3.40.50.1820">
    <property type="entry name" value="alpha/beta hydrolase"/>
    <property type="match status" value="1"/>
</dbReference>
<keyword evidence="4" id="KW-1185">Reference proteome</keyword>
<accession>A0AAV9MSF0</accession>
<name>A0AAV9MSF0_9EURO</name>